<feature type="chain" id="PRO_5042610064" evidence="2">
    <location>
        <begin position="16"/>
        <end position="169"/>
    </location>
</feature>
<name>A0AAI9UZW0_9PEZI</name>
<gene>
    <name evidence="3" type="ORF">CCUS01_07220</name>
</gene>
<keyword evidence="1" id="KW-0812">Transmembrane</keyword>
<keyword evidence="4" id="KW-1185">Reference proteome</keyword>
<evidence type="ECO:0000313" key="3">
    <source>
        <dbReference type="EMBL" id="KAK1466610.1"/>
    </source>
</evidence>
<feature type="transmembrane region" description="Helical" evidence="1">
    <location>
        <begin position="52"/>
        <end position="73"/>
    </location>
</feature>
<sequence>MTLLLANILVWASSSQLICHSILPAFYYSGYGFLLIPSIGIVDSYGGKTEQYYTAFGLYLAGLFDILAIFLFFRCYSLRLTLSTVTMLNLSVLAGLADQKVANVIVYGGLELSYTLNCSANFLFASGNAAAGGTLAKIAGGYGFVATLSGFYVMAAEFCVSIDTNRPSS</sequence>
<evidence type="ECO:0000256" key="2">
    <source>
        <dbReference type="SAM" id="SignalP"/>
    </source>
</evidence>
<evidence type="ECO:0000256" key="1">
    <source>
        <dbReference type="SAM" id="Phobius"/>
    </source>
</evidence>
<reference evidence="3" key="1">
    <citation type="submission" date="2016-11" db="EMBL/GenBank/DDBJ databases">
        <title>The genome sequence of Colletotrichum cuscutae.</title>
        <authorList>
            <person name="Baroncelli R."/>
        </authorList>
    </citation>
    <scope>NUCLEOTIDE SEQUENCE</scope>
    <source>
        <strain evidence="3">IMI 304802</strain>
    </source>
</reference>
<keyword evidence="1" id="KW-0472">Membrane</keyword>
<feature type="signal peptide" evidence="2">
    <location>
        <begin position="1"/>
        <end position="15"/>
    </location>
</feature>
<protein>
    <submittedName>
        <fullName evidence="3">Uncharacterized protein</fullName>
    </submittedName>
</protein>
<comment type="caution">
    <text evidence="3">The sequence shown here is derived from an EMBL/GenBank/DDBJ whole genome shotgun (WGS) entry which is preliminary data.</text>
</comment>
<proteinExistence type="predicted"/>
<accession>A0AAI9UZW0</accession>
<keyword evidence="2" id="KW-0732">Signal</keyword>
<dbReference type="AlphaFoldDB" id="A0AAI9UZW0"/>
<evidence type="ECO:0000313" key="4">
    <source>
        <dbReference type="Proteomes" id="UP001239213"/>
    </source>
</evidence>
<dbReference type="EMBL" id="MPDP01000258">
    <property type="protein sequence ID" value="KAK1466610.1"/>
    <property type="molecule type" value="Genomic_DNA"/>
</dbReference>
<organism evidence="3 4">
    <name type="scientific">Colletotrichum cuscutae</name>
    <dbReference type="NCBI Taxonomy" id="1209917"/>
    <lineage>
        <taxon>Eukaryota</taxon>
        <taxon>Fungi</taxon>
        <taxon>Dikarya</taxon>
        <taxon>Ascomycota</taxon>
        <taxon>Pezizomycotina</taxon>
        <taxon>Sordariomycetes</taxon>
        <taxon>Hypocreomycetidae</taxon>
        <taxon>Glomerellales</taxon>
        <taxon>Glomerellaceae</taxon>
        <taxon>Colletotrichum</taxon>
        <taxon>Colletotrichum acutatum species complex</taxon>
    </lineage>
</organism>
<keyword evidence="1" id="KW-1133">Transmembrane helix</keyword>
<feature type="transmembrane region" description="Helical" evidence="1">
    <location>
        <begin position="25"/>
        <end position="45"/>
    </location>
</feature>
<dbReference type="Proteomes" id="UP001239213">
    <property type="component" value="Unassembled WGS sequence"/>
</dbReference>